<feature type="compositionally biased region" description="Basic and acidic residues" evidence="1">
    <location>
        <begin position="23"/>
        <end position="40"/>
    </location>
</feature>
<dbReference type="InterPro" id="IPR056032">
    <property type="entry name" value="DUF7613"/>
</dbReference>
<dbReference type="eggNOG" id="ENOG502SJP4">
    <property type="taxonomic scope" value="Eukaryota"/>
</dbReference>
<feature type="compositionally biased region" description="Polar residues" evidence="1">
    <location>
        <begin position="281"/>
        <end position="290"/>
    </location>
</feature>
<evidence type="ECO:0000259" key="2">
    <source>
        <dbReference type="Pfam" id="PF24586"/>
    </source>
</evidence>
<feature type="compositionally biased region" description="Polar residues" evidence="1">
    <location>
        <begin position="83"/>
        <end position="99"/>
    </location>
</feature>
<feature type="compositionally biased region" description="Low complexity" evidence="1">
    <location>
        <begin position="45"/>
        <end position="57"/>
    </location>
</feature>
<dbReference type="GeneID" id="8438726"/>
<evidence type="ECO:0000259" key="4">
    <source>
        <dbReference type="Pfam" id="PF24588"/>
    </source>
</evidence>
<name>C4JJ70_UNCRE</name>
<dbReference type="OMA" id="AVWWFLR"/>
<evidence type="ECO:0000256" key="1">
    <source>
        <dbReference type="SAM" id="MobiDB-lite"/>
    </source>
</evidence>
<keyword evidence="6" id="KW-1185">Reference proteome</keyword>
<reference evidence="6" key="1">
    <citation type="journal article" date="2009" name="Genome Res.">
        <title>Comparative genomic analyses of the human fungal pathogens Coccidioides and their relatives.</title>
        <authorList>
            <person name="Sharpton T.J."/>
            <person name="Stajich J.E."/>
            <person name="Rounsley S.D."/>
            <person name="Gardner M.J."/>
            <person name="Wortman J.R."/>
            <person name="Jordar V.S."/>
            <person name="Maiti R."/>
            <person name="Kodira C.D."/>
            <person name="Neafsey D.E."/>
            <person name="Zeng Q."/>
            <person name="Hung C.-Y."/>
            <person name="McMahan C."/>
            <person name="Muszewska A."/>
            <person name="Grynberg M."/>
            <person name="Mandel M.A."/>
            <person name="Kellner E.M."/>
            <person name="Barker B.M."/>
            <person name="Galgiani J.N."/>
            <person name="Orbach M.J."/>
            <person name="Kirkland T.N."/>
            <person name="Cole G.T."/>
            <person name="Henn M.R."/>
            <person name="Birren B.W."/>
            <person name="Taylor J.W."/>
        </authorList>
    </citation>
    <scope>NUCLEOTIDE SEQUENCE [LARGE SCALE GENOMIC DNA]</scope>
    <source>
        <strain evidence="6">UAMH 1704</strain>
    </source>
</reference>
<feature type="compositionally biased region" description="Polar residues" evidence="1">
    <location>
        <begin position="337"/>
        <end position="349"/>
    </location>
</feature>
<dbReference type="Pfam" id="PF24588">
    <property type="entry name" value="DUF7613"/>
    <property type="match status" value="1"/>
</dbReference>
<accession>C4JJ70</accession>
<dbReference type="InterPro" id="IPR056030">
    <property type="entry name" value="DUF7611"/>
</dbReference>
<dbReference type="Pfam" id="PF24587">
    <property type="entry name" value="DUF7612"/>
    <property type="match status" value="1"/>
</dbReference>
<dbReference type="Proteomes" id="UP000002058">
    <property type="component" value="Unassembled WGS sequence"/>
</dbReference>
<dbReference type="RefSeq" id="XP_002542161.1">
    <property type="nucleotide sequence ID" value="XM_002542115.1"/>
</dbReference>
<evidence type="ECO:0000259" key="3">
    <source>
        <dbReference type="Pfam" id="PF24587"/>
    </source>
</evidence>
<feature type="region of interest" description="Disordered" evidence="1">
    <location>
        <begin position="215"/>
        <end position="358"/>
    </location>
</feature>
<feature type="domain" description="DUF7613" evidence="4">
    <location>
        <begin position="849"/>
        <end position="916"/>
    </location>
</feature>
<dbReference type="AlphaFoldDB" id="C4JJ70"/>
<feature type="domain" description="DUF7611" evidence="2">
    <location>
        <begin position="537"/>
        <end position="691"/>
    </location>
</feature>
<feature type="compositionally biased region" description="Basic and acidic residues" evidence="1">
    <location>
        <begin position="159"/>
        <end position="169"/>
    </location>
</feature>
<dbReference type="EMBL" id="CH476615">
    <property type="protein sequence ID" value="EEP76828.1"/>
    <property type="molecule type" value="Genomic_DNA"/>
</dbReference>
<feature type="compositionally biased region" description="Basic and acidic residues" evidence="1">
    <location>
        <begin position="236"/>
        <end position="254"/>
    </location>
</feature>
<dbReference type="HOGENOM" id="CLU_003334_1_0_1"/>
<evidence type="ECO:0000313" key="6">
    <source>
        <dbReference type="Proteomes" id="UP000002058"/>
    </source>
</evidence>
<sequence>MVLETPDHGISASAESKARKWRDKIFSKEKDASKAARDAQIDDFLGSSRRLPSQSQPRIPPRPGVPSPRIDVSISQRPRDANAPQSSTDAFFRPQNLQSPVKRRRRKGLTVKFCNDPPQIMGEGGDEADAPTKDMIAVYRTRSNSSASTFTDTSDFSPIDDHSPSDTHPSRHAIPPTIAIQSQSPVEDPTWRPPLIQNSHDSDFLLSLGEAARGSRLSLRQSSDPNSFARRVQAKMRADEGRAFQNRRDDRGESPTELASPLQTTAPQLGSDPPRSEEKSSTPSFWSSVLNALPDETKSTLRASPPSGPSISPSPTPTSNPPATYQPSRPPPYLKSPESSTASTQFQSYNEDKESSSLPKNLRNVATAVGDTALADFSDYVGNFGQLFSLAAESAKPSMETSLVEWVRACVWWFLKGRGELEAFMRSRPSSSGASSAQSDQSQQAVVNLAKAWWINQSIIPQHPELARFGRVSTDAMLSVAKNMGDLRVAHLITLHQNMIGHLRGLALSMKRHSMLPSGNDAPSLLQSVDTSIWIKYPFFAPDISAILSGSFSKSMLVDTSTKQADLGDVMPMGDSSRYFCYGRMFVDARISSGEDSSQEIAIPCMLSITRNRQDWNVIATITSQSELVNIAIQPDKNQGPTWADVDWQVRACSMRLRLPRGFELNVHFKQPDFNMLWKIVEYSRKVEASLQPEAGEKAIFEDILEIFQYVDPRPNKAFPPEPSPRCRIRLFKKAVKITEGTGTRQSHRGYRFVAVTSPKVKTLTSVSHHLGSGHPVVFGYLRGDNGAPALMLKAEDGDTMCSMILTFSDDEQRTKMHSLLLGIVPTDFEFQTSEIALKSFSIEQPVGSPGDLQIRLDVNMPTALAICRPPQNDLEIAVAENLVPKELPNELTSFLKTVNSESLIRKYNFATIQGLAAALLS</sequence>
<dbReference type="OrthoDB" id="4356615at2759"/>
<dbReference type="Pfam" id="PF24586">
    <property type="entry name" value="DUF7611"/>
    <property type="match status" value="1"/>
</dbReference>
<proteinExistence type="predicted"/>
<dbReference type="VEuPathDB" id="FungiDB:UREG_01677"/>
<feature type="region of interest" description="Disordered" evidence="1">
    <location>
        <begin position="1"/>
        <end position="200"/>
    </location>
</feature>
<dbReference type="InParanoid" id="C4JJ70"/>
<feature type="domain" description="DUF7612" evidence="3">
    <location>
        <begin position="693"/>
        <end position="824"/>
    </location>
</feature>
<dbReference type="KEGG" id="ure:UREG_01677"/>
<feature type="compositionally biased region" description="Low complexity" evidence="1">
    <location>
        <begin position="143"/>
        <end position="157"/>
    </location>
</feature>
<evidence type="ECO:0000313" key="5">
    <source>
        <dbReference type="EMBL" id="EEP76828.1"/>
    </source>
</evidence>
<gene>
    <name evidence="5" type="ORF">UREG_01677</name>
</gene>
<organism evidence="5 6">
    <name type="scientific">Uncinocarpus reesii (strain UAMH 1704)</name>
    <dbReference type="NCBI Taxonomy" id="336963"/>
    <lineage>
        <taxon>Eukaryota</taxon>
        <taxon>Fungi</taxon>
        <taxon>Dikarya</taxon>
        <taxon>Ascomycota</taxon>
        <taxon>Pezizomycotina</taxon>
        <taxon>Eurotiomycetes</taxon>
        <taxon>Eurotiomycetidae</taxon>
        <taxon>Onygenales</taxon>
        <taxon>Onygenaceae</taxon>
        <taxon>Uncinocarpus</taxon>
    </lineage>
</organism>
<feature type="compositionally biased region" description="Pro residues" evidence="1">
    <location>
        <begin position="306"/>
        <end position="320"/>
    </location>
</feature>
<dbReference type="InterPro" id="IPR056031">
    <property type="entry name" value="DUF7612"/>
</dbReference>
<protein>
    <submittedName>
        <fullName evidence="5">Uncharacterized protein</fullName>
    </submittedName>
</protein>
<dbReference type="STRING" id="336963.C4JJ70"/>